<dbReference type="Proteomes" id="UP000790347">
    <property type="component" value="Unassembled WGS sequence"/>
</dbReference>
<dbReference type="AlphaFoldDB" id="A0A922HNF7"/>
<comment type="caution">
    <text evidence="1">The sequence shown here is derived from an EMBL/GenBank/DDBJ whole genome shotgun (WGS) entry which is preliminary data.</text>
</comment>
<gene>
    <name evidence="1" type="ORF">DERF_014948</name>
</gene>
<accession>A0A922HNF7</accession>
<organism evidence="1 2">
    <name type="scientific">Dermatophagoides farinae</name>
    <name type="common">American house dust mite</name>
    <dbReference type="NCBI Taxonomy" id="6954"/>
    <lineage>
        <taxon>Eukaryota</taxon>
        <taxon>Metazoa</taxon>
        <taxon>Ecdysozoa</taxon>
        <taxon>Arthropoda</taxon>
        <taxon>Chelicerata</taxon>
        <taxon>Arachnida</taxon>
        <taxon>Acari</taxon>
        <taxon>Acariformes</taxon>
        <taxon>Sarcoptiformes</taxon>
        <taxon>Astigmata</taxon>
        <taxon>Psoroptidia</taxon>
        <taxon>Analgoidea</taxon>
        <taxon>Pyroglyphidae</taxon>
        <taxon>Dermatophagoidinae</taxon>
        <taxon>Dermatophagoides</taxon>
    </lineage>
</organism>
<protein>
    <submittedName>
        <fullName evidence="1">Uncharacterized protein</fullName>
    </submittedName>
</protein>
<evidence type="ECO:0000313" key="2">
    <source>
        <dbReference type="Proteomes" id="UP000790347"/>
    </source>
</evidence>
<name>A0A922HNF7_DERFA</name>
<proteinExistence type="predicted"/>
<evidence type="ECO:0000313" key="1">
    <source>
        <dbReference type="EMBL" id="KAH9494250.1"/>
    </source>
</evidence>
<sequence length="165" mass="19374">MSSNKKKKKSSPSLSKSYLFDFLMKILFIYKLAYKKKRDIQIDCIILFLFFLYQQQQQQQRQQYGTIDIYYCIFGYFENKKKRKKKFSPLVFCLYILCDQKKNSICQRIIRIQFVNQYNHPMLAGSVGGCGDGGHIPYYHHVNIESYAAIPATEAAANYGGYSYQ</sequence>
<reference evidence="1" key="2">
    <citation type="journal article" date="2022" name="Res Sq">
        <title>Comparative Genomics Reveals Insights into the Divergent Evolution of Astigmatic Mites and Household Pest Adaptations.</title>
        <authorList>
            <person name="Xiong Q."/>
            <person name="Wan A.T.-Y."/>
            <person name="Liu X.-Y."/>
            <person name="Fung C.S.-H."/>
            <person name="Xiao X."/>
            <person name="Malainual N."/>
            <person name="Hou J."/>
            <person name="Wang L."/>
            <person name="Wang M."/>
            <person name="Yang K."/>
            <person name="Cui Y."/>
            <person name="Leung E."/>
            <person name="Nong W."/>
            <person name="Shin S.-K."/>
            <person name="Au S."/>
            <person name="Jeong K.Y."/>
            <person name="Chew F.T."/>
            <person name="Hui J."/>
            <person name="Leung T.F."/>
            <person name="Tungtrongchitr A."/>
            <person name="Zhong N."/>
            <person name="Liu Z."/>
            <person name="Tsui S."/>
        </authorList>
    </citation>
    <scope>NUCLEOTIDE SEQUENCE</scope>
    <source>
        <strain evidence="1">Derf</strain>
        <tissue evidence="1">Whole organism</tissue>
    </source>
</reference>
<dbReference type="EMBL" id="ASGP02000008">
    <property type="protein sequence ID" value="KAH9494250.1"/>
    <property type="molecule type" value="Genomic_DNA"/>
</dbReference>
<keyword evidence="2" id="KW-1185">Reference proteome</keyword>
<reference evidence="1" key="1">
    <citation type="submission" date="2013-05" db="EMBL/GenBank/DDBJ databases">
        <authorList>
            <person name="Yim A.K.Y."/>
            <person name="Chan T.F."/>
            <person name="Ji K.M."/>
            <person name="Liu X.Y."/>
            <person name="Zhou J.W."/>
            <person name="Li R.Q."/>
            <person name="Yang K.Y."/>
            <person name="Li J."/>
            <person name="Li M."/>
            <person name="Law P.T.W."/>
            <person name="Wu Y.L."/>
            <person name="Cai Z.L."/>
            <person name="Qin H."/>
            <person name="Bao Y."/>
            <person name="Leung R.K.K."/>
            <person name="Ng P.K.S."/>
            <person name="Zou J."/>
            <person name="Zhong X.J."/>
            <person name="Ran P.X."/>
            <person name="Zhong N.S."/>
            <person name="Liu Z.G."/>
            <person name="Tsui S.K.W."/>
        </authorList>
    </citation>
    <scope>NUCLEOTIDE SEQUENCE</scope>
    <source>
        <strain evidence="1">Derf</strain>
        <tissue evidence="1">Whole organism</tissue>
    </source>
</reference>